<organism evidence="16">
    <name type="scientific">Rosellinia necatrix</name>
    <name type="common">White root-rot fungus</name>
    <dbReference type="NCBI Taxonomy" id="77044"/>
    <lineage>
        <taxon>Eukaryota</taxon>
        <taxon>Fungi</taxon>
        <taxon>Dikarya</taxon>
        <taxon>Ascomycota</taxon>
        <taxon>Pezizomycotina</taxon>
        <taxon>Sordariomycetes</taxon>
        <taxon>Xylariomycetidae</taxon>
        <taxon>Xylariales</taxon>
        <taxon>Xylariaceae</taxon>
        <taxon>Rosellinia</taxon>
    </lineage>
</organism>
<dbReference type="GO" id="GO:0005524">
    <property type="term" value="F:ATP binding"/>
    <property type="evidence" value="ECO:0007669"/>
    <property type="project" value="UniProtKB-UniRule"/>
</dbReference>
<evidence type="ECO:0000256" key="7">
    <source>
        <dbReference type="ARBA" id="ARBA00022777"/>
    </source>
</evidence>
<feature type="compositionally biased region" description="Polar residues" evidence="13">
    <location>
        <begin position="755"/>
        <end position="769"/>
    </location>
</feature>
<feature type="compositionally biased region" description="Polar residues" evidence="13">
    <location>
        <begin position="1791"/>
        <end position="1802"/>
    </location>
</feature>
<dbReference type="Gene3D" id="3.50.7.10">
    <property type="entry name" value="GroEL"/>
    <property type="match status" value="1"/>
</dbReference>
<dbReference type="Pfam" id="PF01363">
    <property type="entry name" value="FYVE"/>
    <property type="match status" value="1"/>
</dbReference>
<protein>
    <recommendedName>
        <fullName evidence="2">1-phosphatidylinositol-3-phosphate 5-kinase</fullName>
        <ecNumber evidence="2">2.7.1.150</ecNumber>
    </recommendedName>
    <alternativeName>
        <fullName evidence="10">Type III PIP kinase</fullName>
    </alternativeName>
</protein>
<feature type="compositionally biased region" description="Basic and acidic residues" evidence="13">
    <location>
        <begin position="1920"/>
        <end position="1929"/>
    </location>
</feature>
<feature type="region of interest" description="Disordered" evidence="13">
    <location>
        <begin position="504"/>
        <end position="635"/>
    </location>
</feature>
<dbReference type="GO" id="GO:0000329">
    <property type="term" value="C:fungal-type vacuole membrane"/>
    <property type="evidence" value="ECO:0007669"/>
    <property type="project" value="TreeGrafter"/>
</dbReference>
<evidence type="ECO:0000256" key="5">
    <source>
        <dbReference type="ARBA" id="ARBA00022741"/>
    </source>
</evidence>
<dbReference type="CDD" id="cd03334">
    <property type="entry name" value="Fab1_TCP"/>
    <property type="match status" value="1"/>
</dbReference>
<dbReference type="Gene3D" id="3.30.810.10">
    <property type="entry name" value="2-Layer Sandwich"/>
    <property type="match status" value="1"/>
</dbReference>
<feature type="compositionally biased region" description="Basic and acidic residues" evidence="13">
    <location>
        <begin position="49"/>
        <end position="58"/>
    </location>
</feature>
<evidence type="ECO:0000256" key="11">
    <source>
        <dbReference type="PROSITE-ProRule" id="PRU00091"/>
    </source>
</evidence>
<dbReference type="SUPFAM" id="SSF57903">
    <property type="entry name" value="FYVE/PHD zinc finger"/>
    <property type="match status" value="1"/>
</dbReference>
<feature type="compositionally biased region" description="Low complexity" evidence="13">
    <location>
        <begin position="588"/>
        <end position="603"/>
    </location>
</feature>
<gene>
    <name evidence="16" type="ORF">SAMD00023353_0700550</name>
</gene>
<evidence type="ECO:0000256" key="9">
    <source>
        <dbReference type="ARBA" id="ARBA00022840"/>
    </source>
</evidence>
<feature type="compositionally biased region" description="Polar residues" evidence="13">
    <location>
        <begin position="615"/>
        <end position="625"/>
    </location>
</feature>
<feature type="compositionally biased region" description="Basic and acidic residues" evidence="13">
    <location>
        <begin position="1659"/>
        <end position="1669"/>
    </location>
</feature>
<dbReference type="SMART" id="SM00330">
    <property type="entry name" value="PIPKc"/>
    <property type="match status" value="1"/>
</dbReference>
<dbReference type="EMBL" id="DF977452">
    <property type="protein sequence ID" value="GAP84255.1"/>
    <property type="molecule type" value="Genomic_DNA"/>
</dbReference>
<dbReference type="InterPro" id="IPR027409">
    <property type="entry name" value="GroEL-like_apical_dom_sf"/>
</dbReference>
<dbReference type="InterPro" id="IPR011011">
    <property type="entry name" value="Znf_FYVE_PHD"/>
</dbReference>
<feature type="region of interest" description="Disordered" evidence="13">
    <location>
        <begin position="2478"/>
        <end position="2502"/>
    </location>
</feature>
<reference evidence="16" key="1">
    <citation type="submission" date="2016-03" db="EMBL/GenBank/DDBJ databases">
        <title>Draft genome sequence of Rosellinia necatrix.</title>
        <authorList>
            <person name="Kanematsu S."/>
        </authorList>
    </citation>
    <scope>NUCLEOTIDE SEQUENCE [LARGE SCALE GENOMIC DNA]</scope>
    <source>
        <strain evidence="16">W97</strain>
    </source>
</reference>
<feature type="compositionally biased region" description="Low complexity" evidence="13">
    <location>
        <begin position="1744"/>
        <end position="1762"/>
    </location>
</feature>
<feature type="compositionally biased region" description="Polar residues" evidence="13">
    <location>
        <begin position="155"/>
        <end position="199"/>
    </location>
</feature>
<feature type="region of interest" description="Disordered" evidence="13">
    <location>
        <begin position="1790"/>
        <end position="1813"/>
    </location>
</feature>
<feature type="domain" description="FYVE-type" evidence="14">
    <location>
        <begin position="440"/>
        <end position="499"/>
    </location>
</feature>
<feature type="compositionally biased region" description="Polar residues" evidence="13">
    <location>
        <begin position="1990"/>
        <end position="2010"/>
    </location>
</feature>
<feature type="compositionally biased region" description="Low complexity" evidence="13">
    <location>
        <begin position="334"/>
        <end position="348"/>
    </location>
</feature>
<feature type="region of interest" description="Disordered" evidence="13">
    <location>
        <begin position="1"/>
        <end position="37"/>
    </location>
</feature>
<keyword evidence="7 12" id="KW-0418">Kinase</keyword>
<dbReference type="Proteomes" id="UP000054516">
    <property type="component" value="Unassembled WGS sequence"/>
</dbReference>
<dbReference type="InterPro" id="IPR017455">
    <property type="entry name" value="Znf_FYVE-rel"/>
</dbReference>
<dbReference type="InterPro" id="IPR002498">
    <property type="entry name" value="PInositol-4-P-4/5-kinase_core"/>
</dbReference>
<evidence type="ECO:0000256" key="2">
    <source>
        <dbReference type="ARBA" id="ARBA00012009"/>
    </source>
</evidence>
<dbReference type="EC" id="2.7.1.150" evidence="2"/>
<dbReference type="PANTHER" id="PTHR45748:SF7">
    <property type="entry name" value="1-PHOSPHATIDYLINOSITOL 3-PHOSPHATE 5-KINASE-RELATED"/>
    <property type="match status" value="1"/>
</dbReference>
<feature type="region of interest" description="Disordered" evidence="13">
    <location>
        <begin position="101"/>
        <end position="212"/>
    </location>
</feature>
<dbReference type="GO" id="GO:0000285">
    <property type="term" value="F:1-phosphatidylinositol-3-phosphate 5-kinase activity"/>
    <property type="evidence" value="ECO:0007669"/>
    <property type="project" value="UniProtKB-EC"/>
</dbReference>
<evidence type="ECO:0000313" key="16">
    <source>
        <dbReference type="EMBL" id="GAP84255.1"/>
    </source>
</evidence>
<dbReference type="GO" id="GO:0046854">
    <property type="term" value="P:phosphatidylinositol phosphate biosynthetic process"/>
    <property type="evidence" value="ECO:0007669"/>
    <property type="project" value="TreeGrafter"/>
</dbReference>
<feature type="region of interest" description="Disordered" evidence="13">
    <location>
        <begin position="2148"/>
        <end position="2170"/>
    </location>
</feature>
<dbReference type="Pfam" id="PF00118">
    <property type="entry name" value="Cpn60_TCP1"/>
    <property type="match status" value="1"/>
</dbReference>
<dbReference type="Gene3D" id="3.30.800.10">
    <property type="entry name" value="Phosphatidylinositol Phosphate Kinase II Beta"/>
    <property type="match status" value="1"/>
</dbReference>
<dbReference type="FunFam" id="3.50.7.10:FF:000007">
    <property type="entry name" value="1-phosphatidylinositol 3-phosphate 5-kinase isoform X1"/>
    <property type="match status" value="1"/>
</dbReference>
<feature type="compositionally biased region" description="Polar residues" evidence="13">
    <location>
        <begin position="250"/>
        <end position="274"/>
    </location>
</feature>
<feature type="region of interest" description="Disordered" evidence="13">
    <location>
        <begin position="49"/>
        <end position="72"/>
    </location>
</feature>
<dbReference type="FunFam" id="3.30.800.10:FF:000005">
    <property type="entry name" value="1-phosphatidylinositol-3-phosphate 5-kinase (Fab1)"/>
    <property type="match status" value="1"/>
</dbReference>
<keyword evidence="8" id="KW-0862">Zinc</keyword>
<comment type="catalytic activity">
    <reaction evidence="1">
        <text>a 1,2-diacyl-sn-glycero-3-phospho-(1D-myo-inositol-3-phosphate) + ATP = a 1,2-diacyl-sn-glycero-3-phospho-(1D-myo-inositol-3,5-bisphosphate) + ADP + H(+)</text>
        <dbReference type="Rhea" id="RHEA:13609"/>
        <dbReference type="ChEBI" id="CHEBI:15378"/>
        <dbReference type="ChEBI" id="CHEBI:30616"/>
        <dbReference type="ChEBI" id="CHEBI:57923"/>
        <dbReference type="ChEBI" id="CHEBI:58088"/>
        <dbReference type="ChEBI" id="CHEBI:456216"/>
        <dbReference type="EC" id="2.7.1.150"/>
    </reaction>
</comment>
<dbReference type="OrthoDB" id="158357at2759"/>
<evidence type="ECO:0000256" key="8">
    <source>
        <dbReference type="ARBA" id="ARBA00022833"/>
    </source>
</evidence>
<dbReference type="SMART" id="SM00064">
    <property type="entry name" value="FYVE"/>
    <property type="match status" value="1"/>
</dbReference>
<feature type="compositionally biased region" description="Acidic residues" evidence="13">
    <location>
        <begin position="2038"/>
        <end position="2047"/>
    </location>
</feature>
<feature type="compositionally biased region" description="Basic and acidic residues" evidence="13">
    <location>
        <begin position="1143"/>
        <end position="1155"/>
    </location>
</feature>
<evidence type="ECO:0000256" key="6">
    <source>
        <dbReference type="ARBA" id="ARBA00022771"/>
    </source>
</evidence>
<feature type="compositionally biased region" description="Low complexity" evidence="13">
    <location>
        <begin position="775"/>
        <end position="788"/>
    </location>
</feature>
<dbReference type="InterPro" id="IPR000306">
    <property type="entry name" value="Znf_FYVE"/>
</dbReference>
<dbReference type="STRING" id="77044.A0A1S7ULR1"/>
<dbReference type="GO" id="GO:0008270">
    <property type="term" value="F:zinc ion binding"/>
    <property type="evidence" value="ECO:0007669"/>
    <property type="project" value="UniProtKB-KW"/>
</dbReference>
<feature type="region of interest" description="Disordered" evidence="13">
    <location>
        <begin position="1734"/>
        <end position="1762"/>
    </location>
</feature>
<evidence type="ECO:0000256" key="10">
    <source>
        <dbReference type="ARBA" id="ARBA00075294"/>
    </source>
</evidence>
<dbReference type="CDD" id="cd17300">
    <property type="entry name" value="PIPKc_PIKfyve"/>
    <property type="match status" value="1"/>
</dbReference>
<evidence type="ECO:0000256" key="1">
    <source>
        <dbReference type="ARBA" id="ARBA00000768"/>
    </source>
</evidence>
<feature type="domain" description="PIPK" evidence="15">
    <location>
        <begin position="2132"/>
        <end position="2460"/>
    </location>
</feature>
<evidence type="ECO:0000256" key="12">
    <source>
        <dbReference type="PROSITE-ProRule" id="PRU00781"/>
    </source>
</evidence>
<dbReference type="Pfam" id="PF01504">
    <property type="entry name" value="PIP5K"/>
    <property type="match status" value="1"/>
</dbReference>
<feature type="compositionally biased region" description="Polar residues" evidence="13">
    <location>
        <begin position="713"/>
        <end position="723"/>
    </location>
</feature>
<feature type="region of interest" description="Disordered" evidence="13">
    <location>
        <begin position="1920"/>
        <end position="2052"/>
    </location>
</feature>
<keyword evidence="4" id="KW-0479">Metal-binding</keyword>
<feature type="region of interest" description="Disordered" evidence="13">
    <location>
        <begin position="1654"/>
        <end position="1681"/>
    </location>
</feature>
<keyword evidence="17" id="KW-1185">Reference proteome</keyword>
<feature type="compositionally biased region" description="Low complexity" evidence="13">
    <location>
        <begin position="355"/>
        <end position="370"/>
    </location>
</feature>
<feature type="region of interest" description="Disordered" evidence="13">
    <location>
        <begin position="236"/>
        <end position="416"/>
    </location>
</feature>
<keyword evidence="9 12" id="KW-0067">ATP-binding</keyword>
<evidence type="ECO:0000256" key="3">
    <source>
        <dbReference type="ARBA" id="ARBA00022679"/>
    </source>
</evidence>
<dbReference type="InterPro" id="IPR027484">
    <property type="entry name" value="PInositol-4-P-5-kinase_N"/>
</dbReference>
<name>A0A1S7ULR1_ROSNE</name>
<evidence type="ECO:0000313" key="17">
    <source>
        <dbReference type="Proteomes" id="UP000054516"/>
    </source>
</evidence>
<keyword evidence="6 11" id="KW-0863">Zinc-finger</keyword>
<dbReference type="OMA" id="QSVWNDT"/>
<feature type="compositionally biased region" description="Polar residues" evidence="13">
    <location>
        <begin position="15"/>
        <end position="31"/>
    </location>
</feature>
<feature type="compositionally biased region" description="Pro residues" evidence="13">
    <location>
        <begin position="136"/>
        <end position="148"/>
    </location>
</feature>
<dbReference type="FunFam" id="3.30.40.10:FF:000283">
    <property type="entry name" value="1-phosphatidylinositol-3-phosphate 5-kinase (Fab1)"/>
    <property type="match status" value="1"/>
</dbReference>
<feature type="compositionally biased region" description="Low complexity" evidence="13">
    <location>
        <begin position="112"/>
        <end position="125"/>
    </location>
</feature>
<feature type="compositionally biased region" description="Low complexity" evidence="13">
    <location>
        <begin position="200"/>
        <end position="209"/>
    </location>
</feature>
<evidence type="ECO:0000256" key="13">
    <source>
        <dbReference type="SAM" id="MobiDB-lite"/>
    </source>
</evidence>
<dbReference type="PROSITE" id="PS51455">
    <property type="entry name" value="PIPK"/>
    <property type="match status" value="1"/>
</dbReference>
<dbReference type="PANTHER" id="PTHR45748">
    <property type="entry name" value="1-PHOSPHATIDYLINOSITOL 3-PHOSPHATE 5-KINASE-RELATED"/>
    <property type="match status" value="1"/>
</dbReference>
<feature type="compositionally biased region" description="Basic and acidic residues" evidence="13">
    <location>
        <begin position="536"/>
        <end position="554"/>
    </location>
</feature>
<sequence>MSTKKSVLSPMSPPSLASTGERSRRPSTASSIVAVPQVDKEQLAQALDKIHTSSKEEGVLTTFNDLAPPPEAVDAVENKGFAGDLVQNSLSGLYSRFKEAVGVSGKEKEKPAPAAAVDPPTSAPADSTSRKNPGTAPGPPKNGPPPLPRQDAGVTDTTFNSLASEQPEFTTATLSGASMAEDQTQQYQHSKASSHANIASETSSKSASSGRQSIPHIIKSTSAVATANVSNVSVFREVSRPPSPRIGDGSTRSSRRISVTKGNDGQSVTSSTFSEPIDSPQVDKTSASNRSRRDDTYSMDGSLDSPISPIKSPNTAVSKVSLSQTGSTESTLSTQTRPTARPTTRRPTVINRINRSQVSESHSRSSSLSRGTAEASPVNTSAHNSVHHESFSQANRHQRMPSGDYRIPGTTVDEGAPGAVSAKLESMRKLVMSKQFWMADETCKECFLCGSPFSAFRRKHHCRTCGCIFDSRCTSIISGQPFGVQGTLRVCKTCLRIIRQRQDGNMSDESADDTNLPALFRPNQPKTALPSPPVKHSRDEVSSERADDITDDSRSMTTPMMAIPGTKRLGESSNRNSAVLEFDTPQLSRPSSSRSLRSINSGRPQSSGHRRQLSKHNLWNRSKPSSGERAPFRKSANEEATLRPGLPAFHDDNVIDPDLAQYMSDESSEDEQMSIMGTIAGSDHHSASIDNDKSNFGSYLGASRRTRNKSQVEKSVSGFSYTSRGMDESYPRSSRRRNLSTTSGHQIHLMRSPRPRTTTIKGPSGSNETLPYYDSPSTSAARLTRSSSMKGEKEPRLELNPASMMHVHKLLRQLLVDAEIRNVAAWEKALIPILLKCTSTVDPDVDRGDDIDIRHYVKVKKIPGGRPSDTTYVPGVIFTKKLALKTMTRRIANPRVVIISFPIEYQRHQHQFMSLEPVIAQEREFLERLVNRIIALRPQLVLAEKSVSGIALQLLSDANIAVAYNVKPSALSAVSRCLETEIISSVDMLSLSPNQSQTGKSTGFEVKTFVNEEIPGGKKTYIFLSSHQEELGCTIALRGASTPILARLKYITEFMVYVVYNLKLESCLMRDSLIQLPTTEDLSRGSTQQSSDENGSLNAACIAEIPQCHLGSSSPVTLEDTVATQASDAAASSVMEANSGEGSEEKPHPPSHSEPKLISLHASHTRFSEDHLDLDDVPIPTFYSDMVAKYETKILSASPFVKFPQPYLLMNAREQERRLVHLKRLRDQDIIEERGDEERPKLQKFQLIKPEMVHQTGQKGPRQIMEVLHAVHDAEYDKALYNYQTQTRSWENYIQGNLDLFNPYAHQNIVVLYSVICTENKIPCEEPQMMALGFYKEHTGPNNSMHPDFTLGQYIEDICYSADTTCTSSSCGRKMYEHHRTYVHGEARITVFIDLQTNGKSRGDNLTMWSYCKICKRETREIEMSRSTWKYSFGKYLELSFWSRGTHLVRDESLGGWNCPHDHHRDHIRYFGLEDKIIRVHYDPIDLLEIIVPRARITWKVEHDLNMKNEIFTHCQDRWSRFTTSVKARLKAIRLDNIVPEKAEPCKAEIERLTKKIQDEHASLIRKLQEKYMNSRYYEVIPFNIVLREMLVKVTEWDAAFAKFEADFLPSDKDIRRLTLIQLRKMFSDESKETLSGMDTIPDGIELTEKSIQQSAVDDNTKEETHHSEASPNNSQPEAADEKIVEAMTPQEVAFVSAPDATLERIEPLDLATPKSPVQVAISLDHMREAITPTPTPFATNDIPETPTTSEPAPSSSTTKPPHISVAEQIEQLRYKQQTAPAANANRLAKNGSQLGTTTNPQKVAPDHGSSRRMGLNVSPPMIRAISQPAASLPTLPRVNSAIGKRAFGISKEKDKVNLSDALIGKEPRKPLPTNEPVKSEKKLFNLRQHRKGNPSSIPRFVGKRDSRVSTIRKHFEQLSREFEKEREKDRKKRAANMSHSRPFLQHSKTRATVEVYQDVADAVKEPPPVEDDQTAGKDYAEPRTPVTAVPTSPTMDTETAQEPTTATRTSFEEPQPSQETTEIEADDATQNNSLGSADDEQGDSDTENSIIDGSTLEEIADSLDSSTEIPLELPKHDRLNFMKALSNFWNERSASQWPALDYPLNASDHIFIDSDIIVREYEPSSVIAFALSSEDYKNKLRGFHCRKPGQATQSSSDSEGTGDEGSWLHEPVTEERLESSLVYHSSSHYKYQFAEGSAKMHVKIFYAEQFDALRRKCGVADRIVESLSRCVPWDSKGGKTKSVFLKTQDDRLVMKSLSQIETQAFLKFAPAYFSIMAEALFHELPSVIAKMLGFFQVVIKNPVTNTEIKLDLLVMENLFYDREPTRIFDLKGSMRNRKIQSTGEQNEVLLDENMVEYIYESPLFAREHSKKLLRASVFNDTLFLARQDVMDYSLMIAVDEVKKELVVGIIDCIRTYTWDKKLESWIKDRGFAGGGRNRPTVTSPKEYKSRFREAMARYILQAPNCWHLFNTQIGPGRQRSEANAAGDDGTANESGLLETAT</sequence>
<keyword evidence="3 12" id="KW-0808">Transferase</keyword>
<dbReference type="InterPro" id="IPR044769">
    <property type="entry name" value="PIKfyve_PIPKc"/>
</dbReference>
<dbReference type="InterPro" id="IPR027483">
    <property type="entry name" value="PInositol-4-P-4/5-kinase_C_sf"/>
</dbReference>
<evidence type="ECO:0000259" key="15">
    <source>
        <dbReference type="PROSITE" id="PS51455"/>
    </source>
</evidence>
<feature type="region of interest" description="Disordered" evidence="13">
    <location>
        <begin position="700"/>
        <end position="795"/>
    </location>
</feature>
<dbReference type="InterPro" id="IPR002423">
    <property type="entry name" value="Cpn60/GroEL/TCP-1"/>
</dbReference>
<dbReference type="SUPFAM" id="SSF52029">
    <property type="entry name" value="GroEL apical domain-like"/>
    <property type="match status" value="1"/>
</dbReference>
<keyword evidence="5 12" id="KW-0547">Nucleotide-binding</keyword>
<feature type="region of interest" description="Disordered" evidence="13">
    <location>
        <begin position="1125"/>
        <end position="1156"/>
    </location>
</feature>
<evidence type="ECO:0000256" key="4">
    <source>
        <dbReference type="ARBA" id="ARBA00022723"/>
    </source>
</evidence>
<dbReference type="GO" id="GO:0010008">
    <property type="term" value="C:endosome membrane"/>
    <property type="evidence" value="ECO:0007669"/>
    <property type="project" value="TreeGrafter"/>
</dbReference>
<dbReference type="Gene3D" id="3.30.40.10">
    <property type="entry name" value="Zinc/RING finger domain, C3HC4 (zinc finger)"/>
    <property type="match status" value="1"/>
</dbReference>
<accession>A0A1S7ULR1</accession>
<dbReference type="InterPro" id="IPR013083">
    <property type="entry name" value="Znf_RING/FYVE/PHD"/>
</dbReference>
<proteinExistence type="predicted"/>
<evidence type="ECO:0000259" key="14">
    <source>
        <dbReference type="PROSITE" id="PS50178"/>
    </source>
</evidence>
<dbReference type="SUPFAM" id="SSF56104">
    <property type="entry name" value="SAICAR synthase-like"/>
    <property type="match status" value="1"/>
</dbReference>
<feature type="compositionally biased region" description="Polar residues" evidence="13">
    <location>
        <begin position="311"/>
        <end position="333"/>
    </location>
</feature>
<dbReference type="PROSITE" id="PS50178">
    <property type="entry name" value="ZF_FYVE"/>
    <property type="match status" value="1"/>
</dbReference>
<dbReference type="FunFam" id="3.30.810.10:FF:000001">
    <property type="entry name" value="1-phosphatidylinositol 3-phosphate 5-kinase FAB1"/>
    <property type="match status" value="1"/>
</dbReference>